<dbReference type="EMBL" id="MU842936">
    <property type="protein sequence ID" value="KAK2025504.1"/>
    <property type="molecule type" value="Genomic_DNA"/>
</dbReference>
<protein>
    <submittedName>
        <fullName evidence="2">Uncharacterized protein</fullName>
    </submittedName>
</protein>
<organism evidence="2 3">
    <name type="scientific">Colletotrichum zoysiae</name>
    <dbReference type="NCBI Taxonomy" id="1216348"/>
    <lineage>
        <taxon>Eukaryota</taxon>
        <taxon>Fungi</taxon>
        <taxon>Dikarya</taxon>
        <taxon>Ascomycota</taxon>
        <taxon>Pezizomycotina</taxon>
        <taxon>Sordariomycetes</taxon>
        <taxon>Hypocreomycetidae</taxon>
        <taxon>Glomerellales</taxon>
        <taxon>Glomerellaceae</taxon>
        <taxon>Colletotrichum</taxon>
        <taxon>Colletotrichum graminicola species complex</taxon>
    </lineage>
</organism>
<keyword evidence="3" id="KW-1185">Reference proteome</keyword>
<reference evidence="2" key="1">
    <citation type="submission" date="2021-06" db="EMBL/GenBank/DDBJ databases">
        <title>Comparative genomics, transcriptomics and evolutionary studies reveal genomic signatures of adaptation to plant cell wall in hemibiotrophic fungi.</title>
        <authorList>
            <consortium name="DOE Joint Genome Institute"/>
            <person name="Baroncelli R."/>
            <person name="Diaz J.F."/>
            <person name="Benocci T."/>
            <person name="Peng M."/>
            <person name="Battaglia E."/>
            <person name="Haridas S."/>
            <person name="Andreopoulos W."/>
            <person name="Labutti K."/>
            <person name="Pangilinan J."/>
            <person name="Floch G.L."/>
            <person name="Makela M.R."/>
            <person name="Henrissat B."/>
            <person name="Grigoriev I.V."/>
            <person name="Crouch J.A."/>
            <person name="De Vries R.P."/>
            <person name="Sukno S.A."/>
            <person name="Thon M.R."/>
        </authorList>
    </citation>
    <scope>NUCLEOTIDE SEQUENCE</scope>
    <source>
        <strain evidence="2">MAFF235873</strain>
    </source>
</reference>
<dbReference type="AlphaFoldDB" id="A0AAD9HCN3"/>
<gene>
    <name evidence="2" type="ORF">LX32DRAFT_642684</name>
</gene>
<feature type="region of interest" description="Disordered" evidence="1">
    <location>
        <begin position="116"/>
        <end position="160"/>
    </location>
</feature>
<proteinExistence type="predicted"/>
<accession>A0AAD9HCN3</accession>
<dbReference type="Proteomes" id="UP001232148">
    <property type="component" value="Unassembled WGS sequence"/>
</dbReference>
<comment type="caution">
    <text evidence="2">The sequence shown here is derived from an EMBL/GenBank/DDBJ whole genome shotgun (WGS) entry which is preliminary data.</text>
</comment>
<evidence type="ECO:0000313" key="2">
    <source>
        <dbReference type="EMBL" id="KAK2025504.1"/>
    </source>
</evidence>
<sequence>MKFFSSCLPSHFLFFRCEAAVTNTYGGKVLVRSETGREGPGWFRLGLVLVIVTVLWPRGFVKPYKERRPRPNRNLRARVHGQIDRRFARQSNQSRWTFLASVWLLDPVSSPSVQMSNVRCQKGRQDEEEADARTHARTCSRGVSNSPPPPSSGGPRCSLAGGRGGVGSVGGLRRWIATTSRWISCHLAACPCAEDKTGGDTIKTTKSKRAQRRLAWFV</sequence>
<evidence type="ECO:0000313" key="3">
    <source>
        <dbReference type="Proteomes" id="UP001232148"/>
    </source>
</evidence>
<name>A0AAD9HCN3_9PEZI</name>
<evidence type="ECO:0000256" key="1">
    <source>
        <dbReference type="SAM" id="MobiDB-lite"/>
    </source>
</evidence>